<protein>
    <submittedName>
        <fullName evidence="2">Putative glycosyl hydrolase rhiN</fullName>
        <ecNumber evidence="2">3.2.1.-</ecNumber>
    </submittedName>
</protein>
<evidence type="ECO:0000256" key="1">
    <source>
        <dbReference type="ARBA" id="ARBA00022801"/>
    </source>
</evidence>
<dbReference type="PANTHER" id="PTHR33886:SF8">
    <property type="entry name" value="UNSATURATED RHAMNOGALACTURONAN HYDROLASE (EUROFUNG)"/>
    <property type="match status" value="1"/>
</dbReference>
<keyword evidence="3" id="KW-1185">Reference proteome</keyword>
<dbReference type="GO" id="GO:0005975">
    <property type="term" value="P:carbohydrate metabolic process"/>
    <property type="evidence" value="ECO:0007669"/>
    <property type="project" value="InterPro"/>
</dbReference>
<dbReference type="Proteomes" id="UP000059419">
    <property type="component" value="Chromosome 1"/>
</dbReference>
<accession>A0A0U5L5D5</accession>
<dbReference type="Gene3D" id="1.50.10.10">
    <property type="match status" value="1"/>
</dbReference>
<dbReference type="Pfam" id="PF07470">
    <property type="entry name" value="Glyco_hydro_88"/>
    <property type="match status" value="1"/>
</dbReference>
<dbReference type="InterPro" id="IPR052043">
    <property type="entry name" value="PolySaccharide_Degr_Enz"/>
</dbReference>
<dbReference type="EC" id="3.2.1.-" evidence="2"/>
<dbReference type="InterPro" id="IPR008928">
    <property type="entry name" value="6-hairpin_glycosidase_sf"/>
</dbReference>
<dbReference type="SUPFAM" id="SSF48208">
    <property type="entry name" value="Six-hairpin glycosidases"/>
    <property type="match status" value="1"/>
</dbReference>
<evidence type="ECO:0000313" key="2">
    <source>
        <dbReference type="EMBL" id="CUU23687.1"/>
    </source>
</evidence>
<keyword evidence="2" id="KW-0326">Glycosidase</keyword>
<dbReference type="KEGG" id="ege:EM595_1453"/>
<dbReference type="InterPro" id="IPR012341">
    <property type="entry name" value="6hp_glycosidase-like_sf"/>
</dbReference>
<dbReference type="AlphaFoldDB" id="A0A0U5L5D5"/>
<dbReference type="EMBL" id="LN907827">
    <property type="protein sequence ID" value="CUU23687.1"/>
    <property type="molecule type" value="Genomic_DNA"/>
</dbReference>
<dbReference type="RefSeq" id="WP_067429651.1">
    <property type="nucleotide sequence ID" value="NZ_CP072598.1"/>
</dbReference>
<evidence type="ECO:0000313" key="3">
    <source>
        <dbReference type="Proteomes" id="UP000059419"/>
    </source>
</evidence>
<keyword evidence="1 2" id="KW-0378">Hydrolase</keyword>
<dbReference type="PATRIC" id="fig|1619313.3.peg.1506"/>
<dbReference type="InterPro" id="IPR010905">
    <property type="entry name" value="Glyco_hydro_88"/>
</dbReference>
<sequence>MTIFPVKQSALLRQPDFLLPRSELLQLIAKLTDNLVNITDESGEFLLRLDDGRVIDTKGWAGWEWTHGIGLYGMYHYYQQTGDRQTLQIIDDWFAARLAEPLPTKNVNTMCPFLTLAYRYEETRNPAWLPVLERWAEWVMHEMPRTRHGGIQHVVYNNENHQQLWDDTLMMSVLPLAKIGKLLGRDDYVEEATFQFLTHVQYLMDRETGLWFHGWSFEGNHNFARARWARGNSWLTIVIPDFLELMAWPEQHATRRFLLQVLEAQVSALQALQHESGLWHTLLDDRDSYLEASASAGFAYGVLKAVRKRYLPPTFLPMAEKALHGVTAQINAEGELMQVSFGTAMGNDLDYYRQVPLTSMPYGQAMALLALTEYLRVYL</sequence>
<name>A0A0U5L5D5_9GAMM</name>
<dbReference type="OrthoDB" id="9812931at2"/>
<dbReference type="GO" id="GO:0016798">
    <property type="term" value="F:hydrolase activity, acting on glycosyl bonds"/>
    <property type="evidence" value="ECO:0007669"/>
    <property type="project" value="UniProtKB-KW"/>
</dbReference>
<dbReference type="STRING" id="1619313.EM595_1453"/>
<dbReference type="PANTHER" id="PTHR33886">
    <property type="entry name" value="UNSATURATED RHAMNOGALACTURONAN HYDROLASE (EUROFUNG)"/>
    <property type="match status" value="1"/>
</dbReference>
<organism evidence="2 3">
    <name type="scientific">Duffyella gerundensis</name>
    <dbReference type="NCBI Taxonomy" id="1619313"/>
    <lineage>
        <taxon>Bacteria</taxon>
        <taxon>Pseudomonadati</taxon>
        <taxon>Pseudomonadota</taxon>
        <taxon>Gammaproteobacteria</taxon>
        <taxon>Enterobacterales</taxon>
        <taxon>Erwiniaceae</taxon>
        <taxon>Duffyella</taxon>
    </lineage>
</organism>
<gene>
    <name evidence="2" type="primary">rhiN</name>
    <name evidence="2" type="ORF">EM595_1453</name>
</gene>
<reference evidence="3" key="1">
    <citation type="submission" date="2015-11" db="EMBL/GenBank/DDBJ databases">
        <authorList>
            <person name="Blom J."/>
        </authorList>
    </citation>
    <scope>NUCLEOTIDE SEQUENCE [LARGE SCALE GENOMIC DNA]</scope>
</reference>
<proteinExistence type="predicted"/>